<reference evidence="1 2" key="1">
    <citation type="journal article" date="2017" name="Int. J. Syst. Evol. Microbiol.">
        <title>Ramlibacter alkalitolerans sp. nov., alkali-tolerant bacterium isolated from soil of ginseng.</title>
        <authorList>
            <person name="Lee D.H."/>
            <person name="Cha C.J."/>
        </authorList>
    </citation>
    <scope>NUCLEOTIDE SEQUENCE [LARGE SCALE GENOMIC DNA]</scope>
    <source>
        <strain evidence="1 2">KACC 19305</strain>
    </source>
</reference>
<sequence length="358" mass="39015">MASILVLGASYGSLLATKLLMAHHRVTLVCTAPTAALINREGTIVRFPVKGREGLVEIASRDLPGLLQAATPDQVQPESFDLAVLGMQESQYGEPGVRGLMQRIAQARIPCLAIMNMPPLPYLRRIARVQADLLKDCYTDPELWAAFDPELVTLASPDPQAFRPVGEPKNVLQVGLPTNFKAARFSGEAATRLLRRLEADIEDARFAVGGEVLDIPVKLKVHESLFVPLAKWPMLMTGNYRCIRPHGMIAIQEAVHGDIERSRAIYAWVADLCCRLGADPADLVPFEKYAQAAASLKKPSSAARALDAGAQNIERVDALVRRLAVQLGLANRDLQEVVGLIDARLAGNRLAREERIAA</sequence>
<dbReference type="RefSeq" id="WP_201692814.1">
    <property type="nucleotide sequence ID" value="NZ_JAEQND010000016.1"/>
</dbReference>
<protein>
    <recommendedName>
        <fullName evidence="3">Ketopantoate reductase N-terminal domain-containing protein</fullName>
    </recommendedName>
</protein>
<dbReference type="Proteomes" id="UP000622707">
    <property type="component" value="Unassembled WGS sequence"/>
</dbReference>
<dbReference type="EMBL" id="JAEQND010000016">
    <property type="protein sequence ID" value="MBL0428182.1"/>
    <property type="molecule type" value="Genomic_DNA"/>
</dbReference>
<proteinExistence type="predicted"/>
<accession>A0ABS1JVE9</accession>
<name>A0ABS1JVE9_9BURK</name>
<comment type="caution">
    <text evidence="1">The sequence shown here is derived from an EMBL/GenBank/DDBJ whole genome shotgun (WGS) entry which is preliminary data.</text>
</comment>
<gene>
    <name evidence="1" type="ORF">JI746_23970</name>
</gene>
<keyword evidence="2" id="KW-1185">Reference proteome</keyword>
<organism evidence="1 2">
    <name type="scientific">Ramlibacter alkalitolerans</name>
    <dbReference type="NCBI Taxonomy" id="2039631"/>
    <lineage>
        <taxon>Bacteria</taxon>
        <taxon>Pseudomonadati</taxon>
        <taxon>Pseudomonadota</taxon>
        <taxon>Betaproteobacteria</taxon>
        <taxon>Burkholderiales</taxon>
        <taxon>Comamonadaceae</taxon>
        <taxon>Ramlibacter</taxon>
    </lineage>
</organism>
<evidence type="ECO:0000313" key="2">
    <source>
        <dbReference type="Proteomes" id="UP000622707"/>
    </source>
</evidence>
<evidence type="ECO:0000313" key="1">
    <source>
        <dbReference type="EMBL" id="MBL0428182.1"/>
    </source>
</evidence>
<evidence type="ECO:0008006" key="3">
    <source>
        <dbReference type="Google" id="ProtNLM"/>
    </source>
</evidence>